<reference evidence="1 2" key="1">
    <citation type="submission" date="2020-08" db="EMBL/GenBank/DDBJ databases">
        <title>Genomic Encyclopedia of Type Strains, Phase IV (KMG-IV): sequencing the most valuable type-strain genomes for metagenomic binning, comparative biology and taxonomic classification.</title>
        <authorList>
            <person name="Goeker M."/>
        </authorList>
    </citation>
    <scope>NUCLEOTIDE SEQUENCE [LARGE SCALE GENOMIC DNA]</scope>
    <source>
        <strain evidence="1 2">DSM 102983</strain>
    </source>
</reference>
<comment type="caution">
    <text evidence="1">The sequence shown here is derived from an EMBL/GenBank/DDBJ whole genome shotgun (WGS) entry which is preliminary data.</text>
</comment>
<dbReference type="RefSeq" id="WP_183671433.1">
    <property type="nucleotide sequence ID" value="NZ_BMPB01000007.1"/>
</dbReference>
<organism evidence="1 2">
    <name type="scientific">Parabacteroides faecis</name>
    <dbReference type="NCBI Taxonomy" id="1217282"/>
    <lineage>
        <taxon>Bacteria</taxon>
        <taxon>Pseudomonadati</taxon>
        <taxon>Bacteroidota</taxon>
        <taxon>Bacteroidia</taxon>
        <taxon>Bacteroidales</taxon>
        <taxon>Tannerellaceae</taxon>
        <taxon>Parabacteroides</taxon>
    </lineage>
</organism>
<dbReference type="Proteomes" id="UP000533637">
    <property type="component" value="Unassembled WGS sequence"/>
</dbReference>
<evidence type="ECO:0000313" key="1">
    <source>
        <dbReference type="EMBL" id="MBB4623267.1"/>
    </source>
</evidence>
<name>A0ABR6KP38_9BACT</name>
<sequence length="49" mass="5660">MKLAKLSHWRKEKDCGLRLAALLSMAFRAYTILSVRATALPRYYITLFA</sequence>
<accession>A0ABR6KP38</accession>
<keyword evidence="2" id="KW-1185">Reference proteome</keyword>
<dbReference type="EMBL" id="JACHOC010000006">
    <property type="protein sequence ID" value="MBB4623267.1"/>
    <property type="molecule type" value="Genomic_DNA"/>
</dbReference>
<protein>
    <submittedName>
        <fullName evidence="1">Uncharacterized protein</fullName>
    </submittedName>
</protein>
<evidence type="ECO:0000313" key="2">
    <source>
        <dbReference type="Proteomes" id="UP000533637"/>
    </source>
</evidence>
<gene>
    <name evidence="1" type="ORF">GGQ57_003179</name>
</gene>
<proteinExistence type="predicted"/>